<feature type="compositionally biased region" description="Low complexity" evidence="1">
    <location>
        <begin position="124"/>
        <end position="135"/>
    </location>
</feature>
<evidence type="ECO:0000313" key="2">
    <source>
        <dbReference type="EMBL" id="MFC6177754.1"/>
    </source>
</evidence>
<proteinExistence type="predicted"/>
<keyword evidence="3" id="KW-1185">Reference proteome</keyword>
<gene>
    <name evidence="2" type="ORF">ACFQAV_13135</name>
</gene>
<feature type="compositionally biased region" description="Basic residues" evidence="1">
    <location>
        <begin position="165"/>
        <end position="198"/>
    </location>
</feature>
<evidence type="ECO:0000256" key="1">
    <source>
        <dbReference type="SAM" id="MobiDB-lite"/>
    </source>
</evidence>
<protein>
    <submittedName>
        <fullName evidence="2">YutD family protein</fullName>
    </submittedName>
</protein>
<name>A0ABW1RQQ9_9LACO</name>
<accession>A0ABW1RQQ9</accession>
<dbReference type="InterPro" id="IPR009370">
    <property type="entry name" value="YutD-like"/>
</dbReference>
<dbReference type="Pfam" id="PF06265">
    <property type="entry name" value="YutD-like"/>
    <property type="match status" value="1"/>
</dbReference>
<dbReference type="Gene3D" id="3.50.4.20">
    <property type="match status" value="1"/>
</dbReference>
<sequence length="205" mass="24239">MQEIEDNTATTKLVDVIRLDDNLISIDKTQYRIVEDHDSGFSEERIEERYNNVLEKYDYIVGDWGYDQLRFKGFYEDERNESTIENRISHLEDYLLEYCNFGCAYFVLEKIKKAPLRNSHRRNNNTSGHSTNNHNVASRNTNGHNTNTHKFKTRKTRTKAEAKPNKPHNNQHKKNKISKRRTNNTKKTTSAKKTFKIRKIGEKNK</sequence>
<feature type="region of interest" description="Disordered" evidence="1">
    <location>
        <begin position="118"/>
        <end position="205"/>
    </location>
</feature>
<organism evidence="2 3">
    <name type="scientific">Companilactobacillus huachuanensis</name>
    <dbReference type="NCBI Taxonomy" id="2559914"/>
    <lineage>
        <taxon>Bacteria</taxon>
        <taxon>Bacillati</taxon>
        <taxon>Bacillota</taxon>
        <taxon>Bacilli</taxon>
        <taxon>Lactobacillales</taxon>
        <taxon>Lactobacillaceae</taxon>
        <taxon>Companilactobacillus</taxon>
    </lineage>
</organism>
<dbReference type="InterPro" id="IPR038141">
    <property type="entry name" value="YutD-like_sf"/>
</dbReference>
<comment type="caution">
    <text evidence="2">The sequence shown here is derived from an EMBL/GenBank/DDBJ whole genome shotgun (WGS) entry which is preliminary data.</text>
</comment>
<dbReference type="RefSeq" id="WP_137612606.1">
    <property type="nucleotide sequence ID" value="NZ_BJDF01000043.1"/>
</dbReference>
<dbReference type="EMBL" id="JBHSSF010000045">
    <property type="protein sequence ID" value="MFC6177754.1"/>
    <property type="molecule type" value="Genomic_DNA"/>
</dbReference>
<dbReference type="Proteomes" id="UP001596288">
    <property type="component" value="Unassembled WGS sequence"/>
</dbReference>
<dbReference type="PIRSF" id="PIRSF012565">
    <property type="entry name" value="DUF1027"/>
    <property type="match status" value="1"/>
</dbReference>
<evidence type="ECO:0000313" key="3">
    <source>
        <dbReference type="Proteomes" id="UP001596288"/>
    </source>
</evidence>
<feature type="compositionally biased region" description="Basic residues" evidence="1">
    <location>
        <begin position="147"/>
        <end position="157"/>
    </location>
</feature>
<reference evidence="3" key="1">
    <citation type="journal article" date="2019" name="Int. J. Syst. Evol. Microbiol.">
        <title>The Global Catalogue of Microorganisms (GCM) 10K type strain sequencing project: providing services to taxonomists for standard genome sequencing and annotation.</title>
        <authorList>
            <consortium name="The Broad Institute Genomics Platform"/>
            <consortium name="The Broad Institute Genome Sequencing Center for Infectious Disease"/>
            <person name="Wu L."/>
            <person name="Ma J."/>
        </authorList>
    </citation>
    <scope>NUCLEOTIDE SEQUENCE [LARGE SCALE GENOMIC DNA]</scope>
    <source>
        <strain evidence="3">CCM 8927</strain>
    </source>
</reference>